<reference evidence="1 2" key="1">
    <citation type="submission" date="2020-08" db="EMBL/GenBank/DDBJ databases">
        <title>Winkia gen. nov., sp. nov., isolated from faeces of the Anser albifrons in China.</title>
        <authorList>
            <person name="Liu Q."/>
        </authorList>
    </citation>
    <scope>NUCLEOTIDE SEQUENCE [LARGE SCALE GENOMIC DNA]</scope>
    <source>
        <strain evidence="1 2">C62</strain>
    </source>
</reference>
<name>A0A8I0KPY4_9ACTO</name>
<protein>
    <recommendedName>
        <fullName evidence="3">GIY-YIG nuclease family protein</fullName>
    </recommendedName>
</protein>
<keyword evidence="2" id="KW-1185">Reference proteome</keyword>
<proteinExistence type="predicted"/>
<evidence type="ECO:0000313" key="1">
    <source>
        <dbReference type="EMBL" id="MBD3689390.1"/>
    </source>
</evidence>
<dbReference type="RefSeq" id="WP_191071440.1">
    <property type="nucleotide sequence ID" value="NZ_CP060506.1"/>
</dbReference>
<accession>A0A8I0KPY4</accession>
<evidence type="ECO:0008006" key="3">
    <source>
        <dbReference type="Google" id="ProtNLM"/>
    </source>
</evidence>
<gene>
    <name evidence="1" type="ORF">H8R10_03985</name>
</gene>
<sequence length="262" mass="29318">MSDKAWLYLYENAESKALYVGICESMGRVFQGCNPVAEELREQPGTLIRQTSRRFSTRRDALIAEAVAIHVAVFAGRDVMVEREDWEEIAEQGEGASREGVSGSRGTVHLTNIQSTQSTKYLSPAIFVKSGEVRQDELTNTLIVPISPDEVRGMPSPFGGHSGEEFAARATKWWNVAVEKRRHVRHLLAVLRGCHVVLGSWEIDPMGEWRLNPEYETRKSAYRTRIEIPLVSPAEHDYGGLRGKTYMGTLNQGVAYSPDVPK</sequence>
<organism evidence="1 2">
    <name type="scientific">Nanchangia anserum</name>
    <dbReference type="NCBI Taxonomy" id="2692125"/>
    <lineage>
        <taxon>Bacteria</taxon>
        <taxon>Bacillati</taxon>
        <taxon>Actinomycetota</taxon>
        <taxon>Actinomycetes</taxon>
        <taxon>Actinomycetales</taxon>
        <taxon>Actinomycetaceae</taxon>
        <taxon>Nanchangia</taxon>
    </lineage>
</organism>
<dbReference type="EMBL" id="JACRUO010000001">
    <property type="protein sequence ID" value="MBD3689390.1"/>
    <property type="molecule type" value="Genomic_DNA"/>
</dbReference>
<comment type="caution">
    <text evidence="1">The sequence shown here is derived from an EMBL/GenBank/DDBJ whole genome shotgun (WGS) entry which is preliminary data.</text>
</comment>
<dbReference type="Proteomes" id="UP000627538">
    <property type="component" value="Unassembled WGS sequence"/>
</dbReference>
<dbReference type="AlphaFoldDB" id="A0A8I0KPY4"/>
<evidence type="ECO:0000313" key="2">
    <source>
        <dbReference type="Proteomes" id="UP000627538"/>
    </source>
</evidence>